<dbReference type="EMBL" id="JMCB01000003">
    <property type="protein sequence ID" value="KFE70776.1"/>
    <property type="molecule type" value="Genomic_DNA"/>
</dbReference>
<reference evidence="1 2" key="1">
    <citation type="submission" date="2014-04" db="EMBL/GenBank/DDBJ databases">
        <title>Genome assembly of Hyalangium minutum DSM 14724.</title>
        <authorList>
            <person name="Sharma G."/>
            <person name="Subramanian S."/>
        </authorList>
    </citation>
    <scope>NUCLEOTIDE SEQUENCE [LARGE SCALE GENOMIC DNA]</scope>
    <source>
        <strain evidence="1 2">DSM 14724</strain>
    </source>
</reference>
<dbReference type="STRING" id="394096.DB31_5818"/>
<accession>A0A085WSW3</accession>
<proteinExistence type="predicted"/>
<comment type="caution">
    <text evidence="1">The sequence shown here is derived from an EMBL/GenBank/DDBJ whole genome shotgun (WGS) entry which is preliminary data.</text>
</comment>
<dbReference type="Gene3D" id="2.30.42.10">
    <property type="match status" value="1"/>
</dbReference>
<dbReference type="Proteomes" id="UP000028725">
    <property type="component" value="Unassembled WGS sequence"/>
</dbReference>
<gene>
    <name evidence="1" type="ORF">DB31_5818</name>
</gene>
<organism evidence="1 2">
    <name type="scientific">Hyalangium minutum</name>
    <dbReference type="NCBI Taxonomy" id="394096"/>
    <lineage>
        <taxon>Bacteria</taxon>
        <taxon>Pseudomonadati</taxon>
        <taxon>Myxococcota</taxon>
        <taxon>Myxococcia</taxon>
        <taxon>Myxococcales</taxon>
        <taxon>Cystobacterineae</taxon>
        <taxon>Archangiaceae</taxon>
        <taxon>Hyalangium</taxon>
    </lineage>
</organism>
<keyword evidence="2" id="KW-1185">Reference proteome</keyword>
<protein>
    <recommendedName>
        <fullName evidence="3">PDZ domain-containing protein</fullName>
    </recommendedName>
</protein>
<evidence type="ECO:0000313" key="1">
    <source>
        <dbReference type="EMBL" id="KFE70776.1"/>
    </source>
</evidence>
<dbReference type="AlphaFoldDB" id="A0A085WSW3"/>
<name>A0A085WSW3_9BACT</name>
<evidence type="ECO:0000313" key="2">
    <source>
        <dbReference type="Proteomes" id="UP000028725"/>
    </source>
</evidence>
<evidence type="ECO:0008006" key="3">
    <source>
        <dbReference type="Google" id="ProtNLM"/>
    </source>
</evidence>
<sequence>MFVSDELTAGLTTQACWDESPPCLLVENLGFESGFRGSGLLPGDRIVAVDGVPITRPPNGAAQALMIGQYQEYTHWQKAQRKENDRVRLTVRRKQPPQGWQSIEVEGALRAKRSYRSAENRPLIWENGPDTYARDGFNDAWPTWLEALQKRVTLTFCQARFRVGVTTAYEYKSLLEERPRVERMLSLYPGPFAEAVRSDYQATLERLRGQRYALGEAELAYRKADEERAAAVSEIAKQAWAAAADSVKAETLPAFPAQHPIHGQREAVAGKCVVLERLPTRQWISEAGHGWFTAGDSSQGRYFLDMESLGAIRMLRALRRYTKLVSPTIREEYTLLGRVLPEPRVVMVDGRSTWGLQIELLAALIGHALFVDVRQGEGEISPFAGEEGLLKPRTELPPADAPPQAVLTCMIDCIKAGDLAVWRQLFVDWLVRTNPDGTPQVCYRMQHPTDEDFERSRANFARRVWDARAAWVGEPRAVTRGDEFPGASRVEEVDAEIEHIGQFDGEYRGFLDVNVRRWWVLQRIDNGPWRIATLQGI</sequence>
<dbReference type="InterPro" id="IPR036034">
    <property type="entry name" value="PDZ_sf"/>
</dbReference>